<feature type="transmembrane region" description="Helical" evidence="5">
    <location>
        <begin position="217"/>
        <end position="235"/>
    </location>
</feature>
<evidence type="ECO:0000256" key="4">
    <source>
        <dbReference type="ARBA" id="ARBA00023136"/>
    </source>
</evidence>
<dbReference type="GO" id="GO:0016020">
    <property type="term" value="C:membrane"/>
    <property type="evidence" value="ECO:0007669"/>
    <property type="project" value="UniProtKB-SubCell"/>
</dbReference>
<dbReference type="InterPro" id="IPR051598">
    <property type="entry name" value="TSUP/Inactive_protease-like"/>
</dbReference>
<feature type="transmembrane region" description="Helical" evidence="5">
    <location>
        <begin position="184"/>
        <end position="205"/>
    </location>
</feature>
<feature type="transmembrane region" description="Helical" evidence="5">
    <location>
        <begin position="112"/>
        <end position="129"/>
    </location>
</feature>
<comment type="subcellular location">
    <subcellularLocation>
        <location evidence="1">Membrane</location>
        <topology evidence="1">Multi-pass membrane protein</topology>
    </subcellularLocation>
</comment>
<feature type="transmembrane region" description="Helical" evidence="5">
    <location>
        <begin position="82"/>
        <end position="100"/>
    </location>
</feature>
<name>A0A3B1DVV0_9ZZZZ</name>
<reference evidence="6" key="1">
    <citation type="submission" date="2018-06" db="EMBL/GenBank/DDBJ databases">
        <authorList>
            <person name="Zhirakovskaya E."/>
        </authorList>
    </citation>
    <scope>NUCLEOTIDE SEQUENCE</scope>
</reference>
<dbReference type="InterPro" id="IPR002781">
    <property type="entry name" value="TM_pro_TauE-like"/>
</dbReference>
<keyword evidence="2 5" id="KW-0812">Transmembrane</keyword>
<gene>
    <name evidence="6" type="ORF">MNBD_PLANCTO03-1554</name>
</gene>
<accession>A0A3B1DVV0</accession>
<proteinExistence type="predicted"/>
<evidence type="ECO:0008006" key="7">
    <source>
        <dbReference type="Google" id="ProtNLM"/>
    </source>
</evidence>
<feature type="transmembrane region" description="Helical" evidence="5">
    <location>
        <begin position="247"/>
        <end position="265"/>
    </location>
</feature>
<evidence type="ECO:0000256" key="3">
    <source>
        <dbReference type="ARBA" id="ARBA00022989"/>
    </source>
</evidence>
<evidence type="ECO:0000256" key="2">
    <source>
        <dbReference type="ARBA" id="ARBA00022692"/>
    </source>
</evidence>
<keyword evidence="4 5" id="KW-0472">Membrane</keyword>
<dbReference type="PANTHER" id="PTHR43701">
    <property type="entry name" value="MEMBRANE TRANSPORTER PROTEIN MJ0441-RELATED"/>
    <property type="match status" value="1"/>
</dbReference>
<feature type="transmembrane region" description="Helical" evidence="5">
    <location>
        <begin position="149"/>
        <end position="172"/>
    </location>
</feature>
<organism evidence="6">
    <name type="scientific">hydrothermal vent metagenome</name>
    <dbReference type="NCBI Taxonomy" id="652676"/>
    <lineage>
        <taxon>unclassified sequences</taxon>
        <taxon>metagenomes</taxon>
        <taxon>ecological metagenomes</taxon>
    </lineage>
</organism>
<dbReference type="PANTHER" id="PTHR43701:SF5">
    <property type="entry name" value="MEMBRANE TRANSPORTER PROTEIN-RELATED"/>
    <property type="match status" value="1"/>
</dbReference>
<feature type="transmembrane region" description="Helical" evidence="5">
    <location>
        <begin position="51"/>
        <end position="70"/>
    </location>
</feature>
<sequence>MTPLELLIAAGIGLVAGLVGGLCGIGGSIIMLPALAMVFGYPEGKENTEHHLYIAAAMLVNAVVAATAIRPHIRAGAIDRTIIVRLLPPMAIAIIGGVVLGDQVEGRIPKLVLVGFLYAFVAWTLFTAIRKLPEPTEDQQRATGPRLGSIGLGTGLIAGFLGIGGGIVMVPAMQLVAKVPLRRAIAASAVAMCVASPIGAVMKFSTLSTHGLRWQEGLTLGLAMAVGASVGSPLGARLTHKLKLPHLRLVVALVLGVSGLRLAGIV</sequence>
<protein>
    <recommendedName>
        <fullName evidence="7">Membrane transporter protein</fullName>
    </recommendedName>
</protein>
<feature type="transmembrane region" description="Helical" evidence="5">
    <location>
        <begin position="6"/>
        <end position="39"/>
    </location>
</feature>
<evidence type="ECO:0000313" key="6">
    <source>
        <dbReference type="EMBL" id="VAX40248.1"/>
    </source>
</evidence>
<dbReference type="AlphaFoldDB" id="A0A3B1DVV0"/>
<keyword evidence="3 5" id="KW-1133">Transmembrane helix</keyword>
<dbReference type="EMBL" id="UOGK01000362">
    <property type="protein sequence ID" value="VAX40248.1"/>
    <property type="molecule type" value="Genomic_DNA"/>
</dbReference>
<evidence type="ECO:0000256" key="1">
    <source>
        <dbReference type="ARBA" id="ARBA00004141"/>
    </source>
</evidence>
<evidence type="ECO:0000256" key="5">
    <source>
        <dbReference type="SAM" id="Phobius"/>
    </source>
</evidence>
<dbReference type="Pfam" id="PF01925">
    <property type="entry name" value="TauE"/>
    <property type="match status" value="1"/>
</dbReference>